<feature type="transmembrane region" description="Helical" evidence="1">
    <location>
        <begin position="267"/>
        <end position="286"/>
    </location>
</feature>
<dbReference type="Pfam" id="PF19597">
    <property type="entry name" value="TrbL_4"/>
    <property type="match status" value="1"/>
</dbReference>
<feature type="transmembrane region" description="Helical" evidence="1">
    <location>
        <begin position="124"/>
        <end position="144"/>
    </location>
</feature>
<dbReference type="EMBL" id="BMPN01000016">
    <property type="protein sequence ID" value="GGJ77394.1"/>
    <property type="molecule type" value="Genomic_DNA"/>
</dbReference>
<keyword evidence="4" id="KW-1185">Reference proteome</keyword>
<feature type="transmembrane region" description="Helical" evidence="1">
    <location>
        <begin position="208"/>
        <end position="230"/>
    </location>
</feature>
<proteinExistence type="predicted"/>
<organism evidence="3 4">
    <name type="scientific">Virgibacillus kapii</name>
    <dbReference type="NCBI Taxonomy" id="1638645"/>
    <lineage>
        <taxon>Bacteria</taxon>
        <taxon>Bacillati</taxon>
        <taxon>Bacillota</taxon>
        <taxon>Bacilli</taxon>
        <taxon>Bacillales</taxon>
        <taxon>Bacillaceae</taxon>
        <taxon>Virgibacillus</taxon>
    </lineage>
</organism>
<feature type="transmembrane region" description="Helical" evidence="1">
    <location>
        <begin position="293"/>
        <end position="315"/>
    </location>
</feature>
<keyword evidence="1" id="KW-0812">Transmembrane</keyword>
<evidence type="ECO:0000256" key="1">
    <source>
        <dbReference type="SAM" id="Phobius"/>
    </source>
</evidence>
<name>A0ABQ2DZF5_9BACI</name>
<evidence type="ECO:0000313" key="4">
    <source>
        <dbReference type="Proteomes" id="UP000634435"/>
    </source>
</evidence>
<dbReference type="Proteomes" id="UP000634435">
    <property type="component" value="Unassembled WGS sequence"/>
</dbReference>
<feature type="transmembrane region" description="Helical" evidence="1">
    <location>
        <begin position="156"/>
        <end position="174"/>
    </location>
</feature>
<comment type="caution">
    <text evidence="3">The sequence shown here is derived from an EMBL/GenBank/DDBJ whole genome shotgun (WGS) entry which is preliminary data.</text>
</comment>
<accession>A0ABQ2DZF5</accession>
<sequence length="337" mass="37839">MIKITMLLLLPFLFVFPFATEVFAEEQFYNDVITKYEQEGNGDVEALEETLKSQGLDKYNYESNSIDCSWYDVSCHVNGSFIFTNMVGMMKLGIDQIQRIMDSGFNITGSDATDFKDAFKSLSWIMAAIFLMYQAMKITILYIGDSDDGMNVLQEKLWTVLASGILLGVYPQFYDWIVKLIETVNQAILTEQIKEKEIAISLAVNGHFYGIIIALFLAVILVVFAISFFYRFALFTLLYVTGVIAIPTMLNDTFNLFQVWLKTLVNNFITLTLQIVCFTLGFNQLASLQKGTVIYSIAFFILALSVPAILGQFGASTGSSRAMSSGAKSVIRHVARR</sequence>
<gene>
    <name evidence="3" type="ORF">GCM10007111_43740</name>
</gene>
<feature type="signal peptide" evidence="2">
    <location>
        <begin position="1"/>
        <end position="24"/>
    </location>
</feature>
<reference evidence="4" key="1">
    <citation type="journal article" date="2019" name="Int. J. Syst. Evol. Microbiol.">
        <title>The Global Catalogue of Microorganisms (GCM) 10K type strain sequencing project: providing services to taxonomists for standard genome sequencing and annotation.</title>
        <authorList>
            <consortium name="The Broad Institute Genomics Platform"/>
            <consortium name="The Broad Institute Genome Sequencing Center for Infectious Disease"/>
            <person name="Wu L."/>
            <person name="Ma J."/>
        </authorList>
    </citation>
    <scope>NUCLEOTIDE SEQUENCE [LARGE SCALE GENOMIC DNA]</scope>
    <source>
        <strain evidence="4">JCM 30071</strain>
    </source>
</reference>
<dbReference type="RefSeq" id="WP_188944454.1">
    <property type="nucleotide sequence ID" value="NZ_BMPN01000016.1"/>
</dbReference>
<evidence type="ECO:0000313" key="3">
    <source>
        <dbReference type="EMBL" id="GGJ77394.1"/>
    </source>
</evidence>
<keyword evidence="1" id="KW-0472">Membrane</keyword>
<dbReference type="InterPro" id="IPR046084">
    <property type="entry name" value="TrbL_4"/>
</dbReference>
<evidence type="ECO:0000256" key="2">
    <source>
        <dbReference type="SAM" id="SignalP"/>
    </source>
</evidence>
<protein>
    <recommendedName>
        <fullName evidence="5">Conjugal transfer protein TraL</fullName>
    </recommendedName>
</protein>
<keyword evidence="2" id="KW-0732">Signal</keyword>
<keyword evidence="1" id="KW-1133">Transmembrane helix</keyword>
<feature type="transmembrane region" description="Helical" evidence="1">
    <location>
        <begin position="237"/>
        <end position="261"/>
    </location>
</feature>
<evidence type="ECO:0008006" key="5">
    <source>
        <dbReference type="Google" id="ProtNLM"/>
    </source>
</evidence>
<feature type="chain" id="PRO_5046104596" description="Conjugal transfer protein TraL" evidence="2">
    <location>
        <begin position="25"/>
        <end position="337"/>
    </location>
</feature>